<dbReference type="InterPro" id="IPR025235">
    <property type="entry name" value="DUF4178"/>
</dbReference>
<proteinExistence type="predicted"/>
<evidence type="ECO:0000256" key="1">
    <source>
        <dbReference type="SAM" id="MobiDB-lite"/>
    </source>
</evidence>
<organism evidence="4 5">
    <name type="scientific">Gemmatimonas aurantiaca</name>
    <dbReference type="NCBI Taxonomy" id="173480"/>
    <lineage>
        <taxon>Bacteria</taxon>
        <taxon>Pseudomonadati</taxon>
        <taxon>Gemmatimonadota</taxon>
        <taxon>Gemmatimonadia</taxon>
        <taxon>Gemmatimonadales</taxon>
        <taxon>Gemmatimonadaceae</taxon>
        <taxon>Gemmatimonas</taxon>
    </lineage>
</organism>
<feature type="transmembrane region" description="Helical" evidence="2">
    <location>
        <begin position="242"/>
        <end position="263"/>
    </location>
</feature>
<evidence type="ECO:0000259" key="3">
    <source>
        <dbReference type="Pfam" id="PF13785"/>
    </source>
</evidence>
<protein>
    <submittedName>
        <fullName evidence="4">DUF4178 domain-containing protein</fullName>
    </submittedName>
</protein>
<keyword evidence="2" id="KW-1133">Transmembrane helix</keyword>
<feature type="domain" description="DUF4178" evidence="3">
    <location>
        <begin position="69"/>
        <end position="207"/>
    </location>
</feature>
<dbReference type="Proteomes" id="UP000264071">
    <property type="component" value="Unassembled WGS sequence"/>
</dbReference>
<evidence type="ECO:0000256" key="2">
    <source>
        <dbReference type="SAM" id="Phobius"/>
    </source>
</evidence>
<keyword evidence="2" id="KW-0812">Transmembrane</keyword>
<keyword evidence="2" id="KW-0472">Membrane</keyword>
<dbReference type="Gene3D" id="2.60.120.380">
    <property type="match status" value="1"/>
</dbReference>
<accession>A0A3D4V9U0</accession>
<feature type="region of interest" description="Disordered" evidence="1">
    <location>
        <begin position="423"/>
        <end position="442"/>
    </location>
</feature>
<dbReference type="Pfam" id="PF13785">
    <property type="entry name" value="DUF4178"/>
    <property type="match status" value="1"/>
</dbReference>
<dbReference type="EMBL" id="DPIY01000010">
    <property type="protein sequence ID" value="HCT57890.1"/>
    <property type="molecule type" value="Genomic_DNA"/>
</dbReference>
<evidence type="ECO:0000313" key="4">
    <source>
        <dbReference type="EMBL" id="HCT57890.1"/>
    </source>
</evidence>
<comment type="caution">
    <text evidence="4">The sequence shown here is derived from an EMBL/GenBank/DDBJ whole genome shotgun (WGS) entry which is preliminary data.</text>
</comment>
<name>A0A3D4V9U0_9BACT</name>
<evidence type="ECO:0000313" key="5">
    <source>
        <dbReference type="Proteomes" id="UP000264071"/>
    </source>
</evidence>
<dbReference type="AlphaFoldDB" id="A0A3D4V9U0"/>
<feature type="transmembrane region" description="Helical" evidence="2">
    <location>
        <begin position="393"/>
        <end position="413"/>
    </location>
</feature>
<dbReference type="OMA" id="GFQHRMG"/>
<sequence>MVTPTPMPRVPKAAALNCSSCGAAIELHAMGWAVSIVCAACGATMDATDANLRILQHGDGVRLKPRIPLGTRGTWKGAPWEVIGSQQVTITVEEVDYSWVEYVCFNPWRGFLYLSEYQGHWNVIEKLRRAPEHERDGAQPTVDLGGVTYKHFQTARARTTAALGEFPWELRLGDEVIARDFVSPPYLLSSEGYADEVTWSQGTYTPPEVIAKAFNLSQDALIKPIGVFANQPNPYGDLPKKIFRLFGLSMVVLLVMFLANVLLSSNRTVFRHDYSFTRGTEDQAAFVTEPFDLDGRPSSVSIDIDTDFNNDWLYLSLALINEATGETREASRQVSYYYGSDSDGSWTEGSRKETVRLATVPPGRYFLRVQPEGGEPAKRVANYTIQLRRDTPFYGLYAVAFFALLIPTIFGVLPSATFEQRRWAESDHAPSSSSDDDDDDDE</sequence>
<gene>
    <name evidence="4" type="ORF">DGD08_11870</name>
</gene>
<reference evidence="4 5" key="1">
    <citation type="journal article" date="2018" name="Nat. Biotechnol.">
        <title>A standardized bacterial taxonomy based on genome phylogeny substantially revises the tree of life.</title>
        <authorList>
            <person name="Parks D.H."/>
            <person name="Chuvochina M."/>
            <person name="Waite D.W."/>
            <person name="Rinke C."/>
            <person name="Skarshewski A."/>
            <person name="Chaumeil P.A."/>
            <person name="Hugenholtz P."/>
        </authorList>
    </citation>
    <scope>NUCLEOTIDE SEQUENCE [LARGE SCALE GENOMIC DNA]</scope>
    <source>
        <strain evidence="4">UBA8844</strain>
    </source>
</reference>